<dbReference type="InterPro" id="IPR000014">
    <property type="entry name" value="PAS"/>
</dbReference>
<feature type="compositionally biased region" description="Polar residues" evidence="8">
    <location>
        <begin position="391"/>
        <end position="402"/>
    </location>
</feature>
<dbReference type="InterPro" id="IPR003594">
    <property type="entry name" value="HATPase_dom"/>
</dbReference>
<evidence type="ECO:0000256" key="8">
    <source>
        <dbReference type="SAM" id="MobiDB-lite"/>
    </source>
</evidence>
<dbReference type="Gene3D" id="1.10.287.130">
    <property type="match status" value="1"/>
</dbReference>
<keyword evidence="7" id="KW-0472">Membrane</keyword>
<dbReference type="CDD" id="cd00075">
    <property type="entry name" value="HATPase"/>
    <property type="match status" value="1"/>
</dbReference>
<evidence type="ECO:0000256" key="7">
    <source>
        <dbReference type="ARBA" id="ARBA00023136"/>
    </source>
</evidence>
<dbReference type="PANTHER" id="PTHR45453">
    <property type="entry name" value="PHOSPHATE REGULON SENSOR PROTEIN PHOR"/>
    <property type="match status" value="1"/>
</dbReference>
<dbReference type="RefSeq" id="WP_194028061.1">
    <property type="nucleotide sequence ID" value="NZ_JADEWZ010000004.1"/>
</dbReference>
<keyword evidence="4" id="KW-0808">Transferase</keyword>
<keyword evidence="6" id="KW-0902">Two-component regulatory system</keyword>
<dbReference type="InterPro" id="IPR035965">
    <property type="entry name" value="PAS-like_dom_sf"/>
</dbReference>
<dbReference type="EC" id="2.7.13.3" evidence="2"/>
<evidence type="ECO:0000259" key="9">
    <source>
        <dbReference type="PROSITE" id="PS50109"/>
    </source>
</evidence>
<dbReference type="SUPFAM" id="SSF55785">
    <property type="entry name" value="PYP-like sensor domain (PAS domain)"/>
    <property type="match status" value="1"/>
</dbReference>
<dbReference type="GO" id="GO:0004721">
    <property type="term" value="F:phosphoprotein phosphatase activity"/>
    <property type="evidence" value="ECO:0007669"/>
    <property type="project" value="TreeGrafter"/>
</dbReference>
<dbReference type="GO" id="GO:0005886">
    <property type="term" value="C:plasma membrane"/>
    <property type="evidence" value="ECO:0007669"/>
    <property type="project" value="TreeGrafter"/>
</dbReference>
<sequence>MLFFTFVLGLSVGLGFYALKRYQFNRMVRKMLQLSSEGMLEKSDLSLMSRLRSEISRGGIIRRHLETELQNWQQVMEAAPIGYLQVDEDNQLLWCNSYARQLLKLNRWNPDELRLLLEWVRSYELDRAIEQTRREQKSQVQEWIFQMTDLPPDVVPESRDARNSLGYSLALRAVSLPLAGGQVGVLLENQQPLLELSLSRDRAFSDLAHELKTPLTSIRLVAEALQNRLEGTERTWVDKMLQEINRLIDFVRDCLELNQLEKQRNGNLNYQPIELKNLVFELWQALEPLVQAKSIALDYSEPDSLSLSGDRSQLRRVFRNLFENSIRYSPPQGTIRVEVKVKQGETVTQTTFVDPNSWIIINVIDSGCGFQESDLPYVFDRLYRGDPSRARQPSNPQQSRTLPNKGGSGLGLAIVRQIVQSHGGAIAAQNHPDTGGAWLKIKLPAII</sequence>
<keyword evidence="11" id="KW-1185">Reference proteome</keyword>
<dbReference type="InterPro" id="IPR036097">
    <property type="entry name" value="HisK_dim/P_sf"/>
</dbReference>
<dbReference type="InterPro" id="IPR003661">
    <property type="entry name" value="HisK_dim/P_dom"/>
</dbReference>
<dbReference type="Gene3D" id="3.30.565.10">
    <property type="entry name" value="Histidine kinase-like ATPase, C-terminal domain"/>
    <property type="match status" value="1"/>
</dbReference>
<protein>
    <recommendedName>
        <fullName evidence="2">histidine kinase</fullName>
        <ecNumber evidence="2">2.7.13.3</ecNumber>
    </recommendedName>
</protein>
<dbReference type="CDD" id="cd00082">
    <property type="entry name" value="HisKA"/>
    <property type="match status" value="1"/>
</dbReference>
<evidence type="ECO:0000256" key="4">
    <source>
        <dbReference type="ARBA" id="ARBA00022679"/>
    </source>
</evidence>
<proteinExistence type="predicted"/>
<dbReference type="PANTHER" id="PTHR45453:SF1">
    <property type="entry name" value="PHOSPHATE REGULON SENSOR PROTEIN PHOR"/>
    <property type="match status" value="1"/>
</dbReference>
<keyword evidence="5 10" id="KW-0418">Kinase</keyword>
<dbReference type="InterPro" id="IPR004358">
    <property type="entry name" value="Sig_transdc_His_kin-like_C"/>
</dbReference>
<evidence type="ECO:0000256" key="6">
    <source>
        <dbReference type="ARBA" id="ARBA00023012"/>
    </source>
</evidence>
<keyword evidence="3" id="KW-0597">Phosphoprotein</keyword>
<evidence type="ECO:0000256" key="2">
    <source>
        <dbReference type="ARBA" id="ARBA00012438"/>
    </source>
</evidence>
<gene>
    <name evidence="10" type="ORF">IQ249_03545</name>
</gene>
<dbReference type="SUPFAM" id="SSF55874">
    <property type="entry name" value="ATPase domain of HSP90 chaperone/DNA topoisomerase II/histidine kinase"/>
    <property type="match status" value="1"/>
</dbReference>
<evidence type="ECO:0000256" key="1">
    <source>
        <dbReference type="ARBA" id="ARBA00000085"/>
    </source>
</evidence>
<comment type="catalytic activity">
    <reaction evidence="1">
        <text>ATP + protein L-histidine = ADP + protein N-phospho-L-histidine.</text>
        <dbReference type="EC" id="2.7.13.3"/>
    </reaction>
</comment>
<dbReference type="SMART" id="SM00387">
    <property type="entry name" value="HATPase_c"/>
    <property type="match status" value="1"/>
</dbReference>
<evidence type="ECO:0000256" key="5">
    <source>
        <dbReference type="ARBA" id="ARBA00022777"/>
    </source>
</evidence>
<organism evidence="10 11">
    <name type="scientific">Lusitaniella coriacea LEGE 07157</name>
    <dbReference type="NCBI Taxonomy" id="945747"/>
    <lineage>
        <taxon>Bacteria</taxon>
        <taxon>Bacillati</taxon>
        <taxon>Cyanobacteriota</taxon>
        <taxon>Cyanophyceae</taxon>
        <taxon>Spirulinales</taxon>
        <taxon>Lusitaniellaceae</taxon>
        <taxon>Lusitaniella</taxon>
    </lineage>
</organism>
<evidence type="ECO:0000313" key="11">
    <source>
        <dbReference type="Proteomes" id="UP000654482"/>
    </source>
</evidence>
<comment type="caution">
    <text evidence="10">The sequence shown here is derived from an EMBL/GenBank/DDBJ whole genome shotgun (WGS) entry which is preliminary data.</text>
</comment>
<dbReference type="Pfam" id="PF02518">
    <property type="entry name" value="HATPase_c"/>
    <property type="match status" value="1"/>
</dbReference>
<dbReference type="InterPro" id="IPR050351">
    <property type="entry name" value="BphY/WalK/GraS-like"/>
</dbReference>
<dbReference type="SMART" id="SM00388">
    <property type="entry name" value="HisKA"/>
    <property type="match status" value="1"/>
</dbReference>
<dbReference type="EMBL" id="JADEWZ010000004">
    <property type="protein sequence ID" value="MBE9114966.1"/>
    <property type="molecule type" value="Genomic_DNA"/>
</dbReference>
<name>A0A8J7DU40_9CYAN</name>
<dbReference type="Proteomes" id="UP000654482">
    <property type="component" value="Unassembled WGS sequence"/>
</dbReference>
<dbReference type="InterPro" id="IPR036890">
    <property type="entry name" value="HATPase_C_sf"/>
</dbReference>
<accession>A0A8J7DU40</accession>
<dbReference type="InterPro" id="IPR005467">
    <property type="entry name" value="His_kinase_dom"/>
</dbReference>
<dbReference type="Pfam" id="PF00512">
    <property type="entry name" value="HisKA"/>
    <property type="match status" value="1"/>
</dbReference>
<dbReference type="PRINTS" id="PR00344">
    <property type="entry name" value="BCTRLSENSOR"/>
</dbReference>
<dbReference type="AlphaFoldDB" id="A0A8J7DU40"/>
<dbReference type="SMART" id="SM00091">
    <property type="entry name" value="PAS"/>
    <property type="match status" value="1"/>
</dbReference>
<feature type="region of interest" description="Disordered" evidence="8">
    <location>
        <begin position="386"/>
        <end position="406"/>
    </location>
</feature>
<feature type="domain" description="Histidine kinase" evidence="9">
    <location>
        <begin position="206"/>
        <end position="447"/>
    </location>
</feature>
<dbReference type="PROSITE" id="PS50109">
    <property type="entry name" value="HIS_KIN"/>
    <property type="match status" value="1"/>
</dbReference>
<evidence type="ECO:0000313" key="10">
    <source>
        <dbReference type="EMBL" id="MBE9114966.1"/>
    </source>
</evidence>
<dbReference type="SUPFAM" id="SSF47384">
    <property type="entry name" value="Homodimeric domain of signal transducing histidine kinase"/>
    <property type="match status" value="1"/>
</dbReference>
<dbReference type="GO" id="GO:0016036">
    <property type="term" value="P:cellular response to phosphate starvation"/>
    <property type="evidence" value="ECO:0007669"/>
    <property type="project" value="TreeGrafter"/>
</dbReference>
<dbReference type="GO" id="GO:0000155">
    <property type="term" value="F:phosphorelay sensor kinase activity"/>
    <property type="evidence" value="ECO:0007669"/>
    <property type="project" value="InterPro"/>
</dbReference>
<reference evidence="10" key="1">
    <citation type="submission" date="2020-10" db="EMBL/GenBank/DDBJ databases">
        <authorList>
            <person name="Castelo-Branco R."/>
            <person name="Eusebio N."/>
            <person name="Adriana R."/>
            <person name="Vieira A."/>
            <person name="Brugerolle De Fraissinette N."/>
            <person name="Rezende De Castro R."/>
            <person name="Schneider M.P."/>
            <person name="Vasconcelos V."/>
            <person name="Leao P.N."/>
        </authorList>
    </citation>
    <scope>NUCLEOTIDE SEQUENCE</scope>
    <source>
        <strain evidence="10">LEGE 07157</strain>
    </source>
</reference>
<evidence type="ECO:0000256" key="3">
    <source>
        <dbReference type="ARBA" id="ARBA00022553"/>
    </source>
</evidence>
<dbReference type="Pfam" id="PF13188">
    <property type="entry name" value="PAS_8"/>
    <property type="match status" value="1"/>
</dbReference>